<reference evidence="2 3" key="1">
    <citation type="journal article" date="2019" name="Commun. Biol.">
        <title>The bagworm genome reveals a unique fibroin gene that provides high tensile strength.</title>
        <authorList>
            <person name="Kono N."/>
            <person name="Nakamura H."/>
            <person name="Ohtoshi R."/>
            <person name="Tomita M."/>
            <person name="Numata K."/>
            <person name="Arakawa K."/>
        </authorList>
    </citation>
    <scope>NUCLEOTIDE SEQUENCE [LARGE SCALE GENOMIC DNA]</scope>
</reference>
<keyword evidence="3" id="KW-1185">Reference proteome</keyword>
<dbReference type="OrthoDB" id="429597at2759"/>
<gene>
    <name evidence="2" type="ORF">EVAR_65552_1</name>
</gene>
<accession>A0A4C1ZDC9</accession>
<sequence>MQSATGSLRGPFKRVRSRRVNALTRARSGAANAKSGNYDLKDESRSGRPVTDEVDTILERVEEDRHISSYNMNEELGIDHETVLTHL</sequence>
<feature type="region of interest" description="Disordered" evidence="1">
    <location>
        <begin position="1"/>
        <end position="52"/>
    </location>
</feature>
<protein>
    <recommendedName>
        <fullName evidence="4">Histone-lysine N-methyltransferase SETMAR</fullName>
    </recommendedName>
</protein>
<evidence type="ECO:0000313" key="2">
    <source>
        <dbReference type="EMBL" id="GBP84627.1"/>
    </source>
</evidence>
<comment type="caution">
    <text evidence="2">The sequence shown here is derived from an EMBL/GenBank/DDBJ whole genome shotgun (WGS) entry which is preliminary data.</text>
</comment>
<evidence type="ECO:0000313" key="3">
    <source>
        <dbReference type="Proteomes" id="UP000299102"/>
    </source>
</evidence>
<evidence type="ECO:0008006" key="4">
    <source>
        <dbReference type="Google" id="ProtNLM"/>
    </source>
</evidence>
<dbReference type="AlphaFoldDB" id="A0A4C1ZDC9"/>
<name>A0A4C1ZDC9_EUMVA</name>
<dbReference type="Proteomes" id="UP000299102">
    <property type="component" value="Unassembled WGS sequence"/>
</dbReference>
<organism evidence="2 3">
    <name type="scientific">Eumeta variegata</name>
    <name type="common">Bagworm moth</name>
    <name type="synonym">Eumeta japonica</name>
    <dbReference type="NCBI Taxonomy" id="151549"/>
    <lineage>
        <taxon>Eukaryota</taxon>
        <taxon>Metazoa</taxon>
        <taxon>Ecdysozoa</taxon>
        <taxon>Arthropoda</taxon>
        <taxon>Hexapoda</taxon>
        <taxon>Insecta</taxon>
        <taxon>Pterygota</taxon>
        <taxon>Neoptera</taxon>
        <taxon>Endopterygota</taxon>
        <taxon>Lepidoptera</taxon>
        <taxon>Glossata</taxon>
        <taxon>Ditrysia</taxon>
        <taxon>Tineoidea</taxon>
        <taxon>Psychidae</taxon>
        <taxon>Oiketicinae</taxon>
        <taxon>Eumeta</taxon>
    </lineage>
</organism>
<evidence type="ECO:0000256" key="1">
    <source>
        <dbReference type="SAM" id="MobiDB-lite"/>
    </source>
</evidence>
<dbReference type="EMBL" id="BGZK01001691">
    <property type="protein sequence ID" value="GBP84627.1"/>
    <property type="molecule type" value="Genomic_DNA"/>
</dbReference>
<proteinExistence type="predicted"/>